<evidence type="ECO:0000313" key="3">
    <source>
        <dbReference type="Proteomes" id="UP001222325"/>
    </source>
</evidence>
<dbReference type="Proteomes" id="UP001222325">
    <property type="component" value="Unassembled WGS sequence"/>
</dbReference>
<keyword evidence="3" id="KW-1185">Reference proteome</keyword>
<evidence type="ECO:0000313" key="2">
    <source>
        <dbReference type="EMBL" id="KAJ7085428.1"/>
    </source>
</evidence>
<dbReference type="AlphaFoldDB" id="A0AAD6U5E2"/>
<gene>
    <name evidence="2" type="ORF">B0H15DRAFT_951033</name>
</gene>
<comment type="caution">
    <text evidence="2">The sequence shown here is derived from an EMBL/GenBank/DDBJ whole genome shotgun (WGS) entry which is preliminary data.</text>
</comment>
<name>A0AAD6U5E2_9AGAR</name>
<proteinExistence type="predicted"/>
<feature type="compositionally biased region" description="Basic and acidic residues" evidence="1">
    <location>
        <begin position="185"/>
        <end position="194"/>
    </location>
</feature>
<evidence type="ECO:0000256" key="1">
    <source>
        <dbReference type="SAM" id="MobiDB-lite"/>
    </source>
</evidence>
<reference evidence="2" key="1">
    <citation type="submission" date="2023-03" db="EMBL/GenBank/DDBJ databases">
        <title>Massive genome expansion in bonnet fungi (Mycena s.s.) driven by repeated elements and novel gene families across ecological guilds.</title>
        <authorList>
            <consortium name="Lawrence Berkeley National Laboratory"/>
            <person name="Harder C.B."/>
            <person name="Miyauchi S."/>
            <person name="Viragh M."/>
            <person name="Kuo A."/>
            <person name="Thoen E."/>
            <person name="Andreopoulos B."/>
            <person name="Lu D."/>
            <person name="Skrede I."/>
            <person name="Drula E."/>
            <person name="Henrissat B."/>
            <person name="Morin E."/>
            <person name="Kohler A."/>
            <person name="Barry K."/>
            <person name="LaButti K."/>
            <person name="Morin E."/>
            <person name="Salamov A."/>
            <person name="Lipzen A."/>
            <person name="Mereny Z."/>
            <person name="Hegedus B."/>
            <person name="Baldrian P."/>
            <person name="Stursova M."/>
            <person name="Weitz H."/>
            <person name="Taylor A."/>
            <person name="Grigoriev I.V."/>
            <person name="Nagy L.G."/>
            <person name="Martin F."/>
            <person name="Kauserud H."/>
        </authorList>
    </citation>
    <scope>NUCLEOTIDE SEQUENCE</scope>
    <source>
        <strain evidence="2">CBHHK173m</strain>
    </source>
</reference>
<sequence>MIDDIGSVEGGFAPGRHIPSPALARPRRHIPRCATATSQNVASSMKSAALALREDDEDSDVRSVAPAGVITLSGLLNVIDGIGSKEGKHAFAKSKTHHDRPGPALDDATSTTKSTALASREDGEDSDAGSSVEGRLFSATTKKHYIAQPGPALDAFLYRTTAASRNAASLRRLPGPRAPAPGTDRPPRATEKARSYLTTNLDARKPAGFCSPTDAVSGRAESLLPSPPTTPSPAASFVPAHFDPRTSAGESPAS</sequence>
<dbReference type="EMBL" id="JARJCN010000034">
    <property type="protein sequence ID" value="KAJ7085428.1"/>
    <property type="molecule type" value="Genomic_DNA"/>
</dbReference>
<protein>
    <submittedName>
        <fullName evidence="2">Uncharacterized protein</fullName>
    </submittedName>
</protein>
<feature type="region of interest" description="Disordered" evidence="1">
    <location>
        <begin position="1"/>
        <end position="28"/>
    </location>
</feature>
<accession>A0AAD6U5E2</accession>
<feature type="compositionally biased region" description="Low complexity" evidence="1">
    <location>
        <begin position="104"/>
        <end position="118"/>
    </location>
</feature>
<feature type="region of interest" description="Disordered" evidence="1">
    <location>
        <begin position="89"/>
        <end position="131"/>
    </location>
</feature>
<feature type="region of interest" description="Disordered" evidence="1">
    <location>
        <begin position="167"/>
        <end position="254"/>
    </location>
</feature>
<organism evidence="2 3">
    <name type="scientific">Mycena belliarum</name>
    <dbReference type="NCBI Taxonomy" id="1033014"/>
    <lineage>
        <taxon>Eukaryota</taxon>
        <taxon>Fungi</taxon>
        <taxon>Dikarya</taxon>
        <taxon>Basidiomycota</taxon>
        <taxon>Agaricomycotina</taxon>
        <taxon>Agaricomycetes</taxon>
        <taxon>Agaricomycetidae</taxon>
        <taxon>Agaricales</taxon>
        <taxon>Marasmiineae</taxon>
        <taxon>Mycenaceae</taxon>
        <taxon>Mycena</taxon>
    </lineage>
</organism>